<proteinExistence type="predicted"/>
<dbReference type="OrthoDB" id="9997362at2759"/>
<evidence type="ECO:0000256" key="1">
    <source>
        <dbReference type="SAM" id="Phobius"/>
    </source>
</evidence>
<gene>
    <name evidence="3" type="ORF">EDS130_LOCUS8009</name>
</gene>
<sequence length="369" mass="41848">MVKLLVFAILLASSPATGLIESLFNTENSCYTGCHSNYAANAIHLEACKKGCDLKLLNEDCATQCKSYSKDDKVQASCQVGCTLSRPAGEINIEKPNPAPLIDPIPGFKIPQIIPMGPEGAGEINIEKPNPAPLIDPIPGFKIPQIIPMGPEGGRPRSIILIRLRNRPSLEMPSAPSLFNGDPIQMFNDMIRRFQEKTNLIEESIRKSFEENVQTIPIVRVSSNLRVDSSSESSEEPHEKRPFFSEFRHVMQHPREHQQLIHDRMRPVSNRLRQFVDNIRTEWSNLVRRQPKIPIWIFLGILLSSSAILWYMVVSLCRHTPSRNLSVRAQELIYNPYEYDGFEKEKIQPDDEPYQVTESLPIKVKLSNI</sequence>
<dbReference type="AlphaFoldDB" id="A0A813XH65"/>
<keyword evidence="1" id="KW-0812">Transmembrane</keyword>
<feature type="chain" id="PRO_5032502299" evidence="2">
    <location>
        <begin position="19"/>
        <end position="369"/>
    </location>
</feature>
<organism evidence="3 4">
    <name type="scientific">Adineta ricciae</name>
    <name type="common">Rotifer</name>
    <dbReference type="NCBI Taxonomy" id="249248"/>
    <lineage>
        <taxon>Eukaryota</taxon>
        <taxon>Metazoa</taxon>
        <taxon>Spiralia</taxon>
        <taxon>Gnathifera</taxon>
        <taxon>Rotifera</taxon>
        <taxon>Eurotatoria</taxon>
        <taxon>Bdelloidea</taxon>
        <taxon>Adinetida</taxon>
        <taxon>Adinetidae</taxon>
        <taxon>Adineta</taxon>
    </lineage>
</organism>
<feature type="signal peptide" evidence="2">
    <location>
        <begin position="1"/>
        <end position="18"/>
    </location>
</feature>
<dbReference type="EMBL" id="CAJNOJ010000025">
    <property type="protein sequence ID" value="CAF0865197.1"/>
    <property type="molecule type" value="Genomic_DNA"/>
</dbReference>
<comment type="caution">
    <text evidence="3">The sequence shown here is derived from an EMBL/GenBank/DDBJ whole genome shotgun (WGS) entry which is preliminary data.</text>
</comment>
<keyword evidence="2" id="KW-0732">Signal</keyword>
<evidence type="ECO:0000313" key="4">
    <source>
        <dbReference type="Proteomes" id="UP000663852"/>
    </source>
</evidence>
<feature type="transmembrane region" description="Helical" evidence="1">
    <location>
        <begin position="293"/>
        <end position="314"/>
    </location>
</feature>
<evidence type="ECO:0000256" key="2">
    <source>
        <dbReference type="SAM" id="SignalP"/>
    </source>
</evidence>
<evidence type="ECO:0000313" key="3">
    <source>
        <dbReference type="EMBL" id="CAF0865197.1"/>
    </source>
</evidence>
<reference evidence="3" key="1">
    <citation type="submission" date="2021-02" db="EMBL/GenBank/DDBJ databases">
        <authorList>
            <person name="Nowell W R."/>
        </authorList>
    </citation>
    <scope>NUCLEOTIDE SEQUENCE</scope>
</reference>
<name>A0A813XH65_ADIRI</name>
<accession>A0A813XH65</accession>
<dbReference type="Proteomes" id="UP000663852">
    <property type="component" value="Unassembled WGS sequence"/>
</dbReference>
<keyword evidence="1" id="KW-0472">Membrane</keyword>
<protein>
    <submittedName>
        <fullName evidence="3">Uncharacterized protein</fullName>
    </submittedName>
</protein>
<keyword evidence="1" id="KW-1133">Transmembrane helix</keyword>